<feature type="region of interest" description="Disordered" evidence="7">
    <location>
        <begin position="676"/>
        <end position="712"/>
    </location>
</feature>
<dbReference type="RefSeq" id="XP_043049845.1">
    <property type="nucleotide sequence ID" value="XM_043195672.1"/>
</dbReference>
<keyword evidence="9" id="KW-1185">Reference proteome</keyword>
<organism evidence="8 9">
    <name type="scientific">Scheffersomyces spartinae</name>
    <dbReference type="NCBI Taxonomy" id="45513"/>
    <lineage>
        <taxon>Eukaryota</taxon>
        <taxon>Fungi</taxon>
        <taxon>Dikarya</taxon>
        <taxon>Ascomycota</taxon>
        <taxon>Saccharomycotina</taxon>
        <taxon>Pichiomycetes</taxon>
        <taxon>Debaryomycetaceae</taxon>
        <taxon>Scheffersomyces</taxon>
    </lineage>
</organism>
<dbReference type="Proteomes" id="UP000790833">
    <property type="component" value="Unassembled WGS sequence"/>
</dbReference>
<dbReference type="InterPro" id="IPR051722">
    <property type="entry name" value="Endocytosis_PI4K-reg_protein"/>
</dbReference>
<dbReference type="GO" id="GO:0006897">
    <property type="term" value="P:endocytosis"/>
    <property type="evidence" value="ECO:0007669"/>
    <property type="project" value="UniProtKB-KW"/>
</dbReference>
<evidence type="ECO:0000256" key="6">
    <source>
        <dbReference type="ARBA" id="ARBA00039231"/>
    </source>
</evidence>
<feature type="compositionally biased region" description="Basic and acidic residues" evidence="7">
    <location>
        <begin position="678"/>
        <end position="693"/>
    </location>
</feature>
<evidence type="ECO:0000256" key="7">
    <source>
        <dbReference type="SAM" id="MobiDB-lite"/>
    </source>
</evidence>
<comment type="similarity">
    <text evidence="5">Belongs to the YPP1 family.</text>
</comment>
<proteinExistence type="inferred from homology"/>
<comment type="subcellular location">
    <subcellularLocation>
        <location evidence="2">Cell membrane</location>
        <topology evidence="2">Peripheral membrane protein</topology>
        <orientation evidence="2">Cytoplasmic side</orientation>
    </subcellularLocation>
    <subcellularLocation>
        <location evidence="3">Cytoplasmic granule</location>
    </subcellularLocation>
</comment>
<gene>
    <name evidence="8" type="primary">YPP1</name>
    <name evidence="8" type="ORF">KQ657_005028</name>
</gene>
<evidence type="ECO:0000256" key="3">
    <source>
        <dbReference type="ARBA" id="ARBA00004463"/>
    </source>
</evidence>
<name>A0A9P7VAM5_9ASCO</name>
<dbReference type="GeneID" id="66118402"/>
<evidence type="ECO:0000313" key="9">
    <source>
        <dbReference type="Proteomes" id="UP000790833"/>
    </source>
</evidence>
<reference evidence="8" key="1">
    <citation type="submission" date="2021-03" db="EMBL/GenBank/DDBJ databases">
        <authorList>
            <person name="Palmer J.M."/>
        </authorList>
    </citation>
    <scope>NUCLEOTIDE SEQUENCE</scope>
    <source>
        <strain evidence="8">ARV_011</strain>
    </source>
</reference>
<dbReference type="EMBL" id="JAHMUF010000008">
    <property type="protein sequence ID" value="KAG7194298.1"/>
    <property type="molecule type" value="Genomic_DNA"/>
</dbReference>
<dbReference type="GO" id="GO:0005886">
    <property type="term" value="C:plasma membrane"/>
    <property type="evidence" value="ECO:0007669"/>
    <property type="project" value="UniProtKB-SubCell"/>
</dbReference>
<dbReference type="OrthoDB" id="29013at2759"/>
<accession>A0A9P7VAM5</accession>
<comment type="caution">
    <text evidence="8">The sequence shown here is derived from an EMBL/GenBank/DDBJ whole genome shotgun (WGS) entry which is preliminary data.</text>
</comment>
<dbReference type="Gene3D" id="1.25.40.10">
    <property type="entry name" value="Tetratricopeptide repeat domain"/>
    <property type="match status" value="1"/>
</dbReference>
<evidence type="ECO:0000256" key="1">
    <source>
        <dbReference type="ARBA" id="ARBA00002550"/>
    </source>
</evidence>
<keyword evidence="4" id="KW-0254">Endocytosis</keyword>
<dbReference type="PANTHER" id="PTHR23083:SF464">
    <property type="entry name" value="TETRATRICOPEPTIDE REPEAT DOMAIN 7, ISOFORM A"/>
    <property type="match status" value="1"/>
</dbReference>
<evidence type="ECO:0000256" key="4">
    <source>
        <dbReference type="ARBA" id="ARBA00022583"/>
    </source>
</evidence>
<dbReference type="InterPro" id="IPR011990">
    <property type="entry name" value="TPR-like_helical_dom_sf"/>
</dbReference>
<comment type="function">
    <text evidence="1">Involved in endocytosis.</text>
</comment>
<dbReference type="CDD" id="cd23270">
    <property type="entry name" value="YPP1"/>
    <property type="match status" value="1"/>
</dbReference>
<evidence type="ECO:0000313" key="8">
    <source>
        <dbReference type="EMBL" id="KAG7194298.1"/>
    </source>
</evidence>
<protein>
    <recommendedName>
        <fullName evidence="6">Cargo-transport protein YPP1</fullName>
    </recommendedName>
</protein>
<sequence>MLIENSVNVAHMRTLNLGCFPKKVLEFEDSQEFLEQIIFLDYQLQLFIHNKLNGEGLVPPERADNIGYQTELLQMITFLSSVGANYHDSSKTYEEKLYFNVVLSQLHFLNLDFDSVRHQLLQLEVKVNPNWDYTPNTVINEFLASLTCRYYTLLGLTKDSYKTWVEYLKQVKRPFSKSQASAQYWTDCLYDKLAVVLSSGKTVQLSFKKDVVIISNDISIMGFSNYLLSSDYASLVDSKFHDEYNTYLESELSDFRHSHIGFPSAKENSNELEYMVGGMFLSFFNVSSRNRLLKAQNAKNFLISCSEKTYQSQVVLSAMIRVLIELKEYDEAFAAFKTWVAYEETIEEQHDGNIHDILQVIDLYGLCIEKFNPYKSRNRSKLFKYTSLETLITALDKYSAQLLSYLNKLEVICGLTYDSSDSELAKDPLSFLTTKYNLNILLPDNSEYVKIVSRAWYAMGSYNYFLVSYKCPSFEKLKNYTEIVATYLKNALIVNSTGRCTYLFQYALILAYKNELKPAMKLCKFILKQYPESFKTWNLFVLILSALDVNDKSGTIPSLGNQKPTTNGNGNGQISTETLRDLETFIKSALNIAAIYLSKNNEVPVEVRYDILQLKLTQMALWESIYGVQYVLDNLPDVFQLYYELFNVPQEIVRDSNLKMDSTINSTWSHRPSFIGPMEKKSLKQDNNKEKQSIKRLSRMGTMKSTRSEGNSELRSRSSVSIIERKILQELWLWTMKIYAKIGLTEEAEQCIVEAETVWEPNVKTFSSVAMLTSKTRKFLSLQECERCLEFLDREDINFHIREYGNSILCLAKLFVVDDNLENLIFISTKDLNAGVIRIKNYLERFLLSWPFGFNNSEIWYYLSKIYEMLDDRTLLSYSLWRAIDLEDSRPVRSFEVVDELPF</sequence>
<dbReference type="AlphaFoldDB" id="A0A9P7VAM5"/>
<evidence type="ECO:0000256" key="5">
    <source>
        <dbReference type="ARBA" id="ARBA00038251"/>
    </source>
</evidence>
<evidence type="ECO:0000256" key="2">
    <source>
        <dbReference type="ARBA" id="ARBA00004413"/>
    </source>
</evidence>
<dbReference type="PANTHER" id="PTHR23083">
    <property type="entry name" value="TETRATRICOPEPTIDE REPEAT PROTEIN, TPR"/>
    <property type="match status" value="1"/>
</dbReference>